<dbReference type="GO" id="GO:0043653">
    <property type="term" value="P:mitochondrial fragmentation involved in apoptotic process"/>
    <property type="evidence" value="ECO:0007669"/>
    <property type="project" value="TreeGrafter"/>
</dbReference>
<reference evidence="4" key="1">
    <citation type="submission" date="2012-05" db="EMBL/GenBank/DDBJ databases">
        <title>Whole Genome Assembly of Lutzomyia longipalpis.</title>
        <authorList>
            <person name="Richards S."/>
            <person name="Qu C."/>
            <person name="Dillon R."/>
            <person name="Worley K."/>
            <person name="Scherer S."/>
            <person name="Batterton M."/>
            <person name="Taylor A."/>
            <person name="Hawes A."/>
            <person name="Hernandez B."/>
            <person name="Kovar C."/>
            <person name="Mandapat C."/>
            <person name="Pham C."/>
            <person name="Qu C."/>
            <person name="Jing C."/>
            <person name="Bess C."/>
            <person name="Bandaranaike D."/>
            <person name="Ngo D."/>
            <person name="Ongeri F."/>
            <person name="Arias F."/>
            <person name="Lara F."/>
            <person name="Weissenberger G."/>
            <person name="Kamau G."/>
            <person name="Han H."/>
            <person name="Shen H."/>
            <person name="Dinh H."/>
            <person name="Khalil I."/>
            <person name="Jones J."/>
            <person name="Shafer J."/>
            <person name="Jayaseelan J."/>
            <person name="Quiroz J."/>
            <person name="Blankenburg K."/>
            <person name="Nguyen L."/>
            <person name="Jackson L."/>
            <person name="Francisco L."/>
            <person name="Tang L.-Y."/>
            <person name="Pu L.-L."/>
            <person name="Perales L."/>
            <person name="Lorensuhewa L."/>
            <person name="Munidasa M."/>
            <person name="Coyle M."/>
            <person name="Taylor M."/>
            <person name="Puazo M."/>
            <person name="Firestine M."/>
            <person name="Scheel M."/>
            <person name="Javaid M."/>
            <person name="Wang M."/>
            <person name="Li M."/>
            <person name="Tabassum N."/>
            <person name="Saada N."/>
            <person name="Osuji N."/>
            <person name="Aqrawi P."/>
            <person name="Fu Q."/>
            <person name="Thornton R."/>
            <person name="Raj R."/>
            <person name="Goodspeed R."/>
            <person name="Mata R."/>
            <person name="Najjar R."/>
            <person name="Gubbala S."/>
            <person name="Lee S."/>
            <person name="Denson S."/>
            <person name="Patil S."/>
            <person name="Macmil S."/>
            <person name="Qi S."/>
            <person name="Matskevitch T."/>
            <person name="Palculict T."/>
            <person name="Mathew T."/>
            <person name="Vee V."/>
            <person name="Velamala V."/>
            <person name="Korchina V."/>
            <person name="Cai W."/>
            <person name="Liu W."/>
            <person name="Dai W."/>
            <person name="Zou X."/>
            <person name="Zhu Y."/>
            <person name="Zhang Y."/>
            <person name="Wu Y.-Q."/>
            <person name="Xin Y."/>
            <person name="Nazarath L."/>
            <person name="Kovar C."/>
            <person name="Han Y."/>
            <person name="Muzny D."/>
            <person name="Gibbs R."/>
        </authorList>
    </citation>
    <scope>NUCLEOTIDE SEQUENCE [LARGE SCALE GENOMIC DNA]</scope>
    <source>
        <strain evidence="4">Jacobina</strain>
    </source>
</reference>
<dbReference type="AlphaFoldDB" id="A0A1B0CF32"/>
<organism evidence="3 4">
    <name type="scientific">Lutzomyia longipalpis</name>
    <name type="common">Sand fly</name>
    <dbReference type="NCBI Taxonomy" id="7200"/>
    <lineage>
        <taxon>Eukaryota</taxon>
        <taxon>Metazoa</taxon>
        <taxon>Ecdysozoa</taxon>
        <taxon>Arthropoda</taxon>
        <taxon>Hexapoda</taxon>
        <taxon>Insecta</taxon>
        <taxon>Pterygota</taxon>
        <taxon>Neoptera</taxon>
        <taxon>Endopterygota</taxon>
        <taxon>Diptera</taxon>
        <taxon>Nematocera</taxon>
        <taxon>Psychodoidea</taxon>
        <taxon>Psychodidae</taxon>
        <taxon>Lutzomyia</taxon>
        <taxon>Lutzomyia</taxon>
    </lineage>
</organism>
<evidence type="ECO:0000313" key="2">
    <source>
        <dbReference type="EMBL" id="MBC1174310.1"/>
    </source>
</evidence>
<dbReference type="Proteomes" id="UP000092461">
    <property type="component" value="Unassembled WGS sequence"/>
</dbReference>
<dbReference type="PANTHER" id="PTHR13247:SF0">
    <property type="entry name" value="MITOCHONDRIAL FISSION 1 PROTEIN"/>
    <property type="match status" value="1"/>
</dbReference>
<accession>A0A1B0CF32</accession>
<dbReference type="VEuPathDB" id="VectorBase:LLONM1_001860"/>
<protein>
    <submittedName>
        <fullName evidence="2">Putative fission protein fis1</fullName>
    </submittedName>
</protein>
<name>A0A1B0CF32_LUTLO</name>
<dbReference type="EMBL" id="GITU01005607">
    <property type="protein sequence ID" value="MBC1174310.1"/>
    <property type="molecule type" value="Transcribed_RNA"/>
</dbReference>
<feature type="transmembrane region" description="Helical" evidence="1">
    <location>
        <begin position="96"/>
        <end position="119"/>
    </location>
</feature>
<dbReference type="GO" id="GO:0016559">
    <property type="term" value="P:peroxisome fission"/>
    <property type="evidence" value="ECO:0007669"/>
    <property type="project" value="TreeGrafter"/>
</dbReference>
<sequence length="121" mass="13694">MEEILNEIVPPEKLEKFEKKYQQESEEQNVTYKTQFEYAWVPGTTSTTLATGHTRIREYTVALKYVRSFLQIEPNNQQVITLEQIIKKKMQRDGMIGVAVAGGAALVIGGILGLEFAMAKK</sequence>
<evidence type="ECO:0000256" key="1">
    <source>
        <dbReference type="SAM" id="Phobius"/>
    </source>
</evidence>
<dbReference type="InterPro" id="IPR011990">
    <property type="entry name" value="TPR-like_helical_dom_sf"/>
</dbReference>
<dbReference type="Gene3D" id="1.25.40.10">
    <property type="entry name" value="Tetratricopeptide repeat domain"/>
    <property type="match status" value="2"/>
</dbReference>
<dbReference type="EnsemblMetazoa" id="LLOJ002952-RA">
    <property type="protein sequence ID" value="LLOJ002952-PA"/>
    <property type="gene ID" value="LLOJ002952"/>
</dbReference>
<dbReference type="GO" id="GO:0000266">
    <property type="term" value="P:mitochondrial fission"/>
    <property type="evidence" value="ECO:0007669"/>
    <property type="project" value="InterPro"/>
</dbReference>
<reference evidence="2" key="2">
    <citation type="journal article" date="2020" name="BMC">
        <title>Leishmania infection induces a limited differential gene expression in the sand fly midgut.</title>
        <authorList>
            <person name="Coutinho-Abreu I.V."/>
            <person name="Serafim T.D."/>
            <person name="Meneses C."/>
            <person name="Kamhawi S."/>
            <person name="Oliveira F."/>
            <person name="Valenzuela J.G."/>
        </authorList>
    </citation>
    <scope>NUCLEOTIDE SEQUENCE</scope>
    <source>
        <strain evidence="2">Jacobina</strain>
        <tissue evidence="2">Midgut</tissue>
    </source>
</reference>
<dbReference type="SUPFAM" id="SSF48452">
    <property type="entry name" value="TPR-like"/>
    <property type="match status" value="1"/>
</dbReference>
<reference evidence="3" key="3">
    <citation type="submission" date="2020-05" db="UniProtKB">
        <authorList>
            <consortium name="EnsemblMetazoa"/>
        </authorList>
    </citation>
    <scope>IDENTIFICATION</scope>
    <source>
        <strain evidence="3">Jacobina</strain>
    </source>
</reference>
<dbReference type="EMBL" id="AJWK01009612">
    <property type="status" value="NOT_ANNOTATED_CDS"/>
    <property type="molecule type" value="Genomic_DNA"/>
</dbReference>
<dbReference type="PANTHER" id="PTHR13247">
    <property type="entry name" value="TETRATRICOPEPTIDE REPEAT PROTEIN 11 TPR REPEAT PROTEIN 11"/>
    <property type="match status" value="1"/>
</dbReference>
<dbReference type="VEuPathDB" id="VectorBase:LLOJ002952"/>
<dbReference type="GO" id="GO:0005778">
    <property type="term" value="C:peroxisomal membrane"/>
    <property type="evidence" value="ECO:0007669"/>
    <property type="project" value="TreeGrafter"/>
</dbReference>
<proteinExistence type="predicted"/>
<dbReference type="InterPro" id="IPR016543">
    <property type="entry name" value="Fis1"/>
</dbReference>
<evidence type="ECO:0000313" key="3">
    <source>
        <dbReference type="EnsemblMetazoa" id="LLOJ002952-PA"/>
    </source>
</evidence>
<keyword evidence="1" id="KW-1133">Transmembrane helix</keyword>
<dbReference type="InterPro" id="IPR028061">
    <property type="entry name" value="Fis1_TPR_C"/>
</dbReference>
<evidence type="ECO:0000313" key="4">
    <source>
        <dbReference type="Proteomes" id="UP000092461"/>
    </source>
</evidence>
<dbReference type="GO" id="GO:0000422">
    <property type="term" value="P:autophagy of mitochondrion"/>
    <property type="evidence" value="ECO:0007669"/>
    <property type="project" value="TreeGrafter"/>
</dbReference>
<keyword evidence="1" id="KW-0472">Membrane</keyword>
<dbReference type="Pfam" id="PF14853">
    <property type="entry name" value="Fis1_TPR_C"/>
    <property type="match status" value="1"/>
</dbReference>
<keyword evidence="1" id="KW-0812">Transmembrane</keyword>
<dbReference type="GO" id="GO:0005741">
    <property type="term" value="C:mitochondrial outer membrane"/>
    <property type="evidence" value="ECO:0007669"/>
    <property type="project" value="TreeGrafter"/>
</dbReference>
<keyword evidence="4" id="KW-1185">Reference proteome</keyword>